<accession>A0ABD6CR36</accession>
<feature type="compositionally biased region" description="Basic and acidic residues" evidence="1">
    <location>
        <begin position="588"/>
        <end position="599"/>
    </location>
</feature>
<dbReference type="RefSeq" id="WP_390277551.1">
    <property type="nucleotide sequence ID" value="NZ_JBHUDK010000010.1"/>
</dbReference>
<dbReference type="Proteomes" id="UP001597085">
    <property type="component" value="Unassembled WGS sequence"/>
</dbReference>
<evidence type="ECO:0000256" key="1">
    <source>
        <dbReference type="SAM" id="MobiDB-lite"/>
    </source>
</evidence>
<evidence type="ECO:0000313" key="2">
    <source>
        <dbReference type="EMBL" id="MFD1599542.1"/>
    </source>
</evidence>
<organism evidence="2 3">
    <name type="scientific">Halobellus rarus</name>
    <dbReference type="NCBI Taxonomy" id="1126237"/>
    <lineage>
        <taxon>Archaea</taxon>
        <taxon>Methanobacteriati</taxon>
        <taxon>Methanobacteriota</taxon>
        <taxon>Stenosarchaea group</taxon>
        <taxon>Halobacteria</taxon>
        <taxon>Halobacteriales</taxon>
        <taxon>Haloferacaceae</taxon>
        <taxon>Halobellus</taxon>
    </lineage>
</organism>
<reference evidence="2 3" key="1">
    <citation type="journal article" date="2019" name="Int. J. Syst. Evol. Microbiol.">
        <title>The Global Catalogue of Microorganisms (GCM) 10K type strain sequencing project: providing services to taxonomists for standard genome sequencing and annotation.</title>
        <authorList>
            <consortium name="The Broad Institute Genomics Platform"/>
            <consortium name="The Broad Institute Genome Sequencing Center for Infectious Disease"/>
            <person name="Wu L."/>
            <person name="Ma J."/>
        </authorList>
    </citation>
    <scope>NUCLEOTIDE SEQUENCE [LARGE SCALE GENOMIC DNA]</scope>
    <source>
        <strain evidence="2 3">CGMCC 1.12121</strain>
    </source>
</reference>
<dbReference type="EMBL" id="JBHUDK010000010">
    <property type="protein sequence ID" value="MFD1599542.1"/>
    <property type="molecule type" value="Genomic_DNA"/>
</dbReference>
<gene>
    <name evidence="2" type="ORF">ACFSBX_11305</name>
</gene>
<feature type="compositionally biased region" description="Low complexity" evidence="1">
    <location>
        <begin position="526"/>
        <end position="540"/>
    </location>
</feature>
<sequence length="599" mass="63114">MAGALRQNIALSRAREERGYVDASVAVDIPSNVSRVSVQVPPWTTVDEAQGFDRQSGSQRFVWTGAADRPTLKLTVPAEKPRPGAAGTTTVDVGEWAILEAPNLLTQWRHRGEEPTFERRLVVDDEGIASSDGGLVYLGPHREHTRRAAGQRIRLVEPRAASLRESPDDILDALAHAARELRVSGRDDEVVGIAAPTRPVNWGPGGLHAGGNAFWARDSSRLDKPNATWVHEYVHTRQEFGTDASMKWIVEATAVYYATRLTYERGVISADECHAALNASTCETDALGAPVSWSSAHVPYRKGSRVVSWLDRQLREYGTATLADVLASMNRYSDGSITDPTTLSEVIDGGTDAIGFRDFKRIVAAAVGDEPGSRSFRPIEKQLNSAVNSAGVPGETSPPGVSDVSSDPVAEPVAATDATELLDEAFGERYGNEVVEADGRIDEGTVFGDGDDGSLIEESDVFGSEEDDGGSVSDDDTTVRIETSGSDVTIAGDVDDADVERTESGISVDTFGSTIEVDTSGMDISVSTSGGTSTEVSVSGDGISVESSGGDVTVSTTGGIDVDGDVSVSTTGDSGVGGDSTSGLGFVPRDRCDDGEPNG</sequence>
<proteinExistence type="predicted"/>
<feature type="compositionally biased region" description="Low complexity" evidence="1">
    <location>
        <begin position="397"/>
        <end position="409"/>
    </location>
</feature>
<feature type="region of interest" description="Disordered" evidence="1">
    <location>
        <begin position="526"/>
        <end position="599"/>
    </location>
</feature>
<keyword evidence="3" id="KW-1185">Reference proteome</keyword>
<dbReference type="AlphaFoldDB" id="A0ABD6CR36"/>
<protein>
    <recommendedName>
        <fullName evidence="4">Peptidase M61 catalytic domain-containing protein</fullName>
    </recommendedName>
</protein>
<feature type="region of interest" description="Disordered" evidence="1">
    <location>
        <begin position="387"/>
        <end position="411"/>
    </location>
</feature>
<evidence type="ECO:0000313" key="3">
    <source>
        <dbReference type="Proteomes" id="UP001597085"/>
    </source>
</evidence>
<feature type="compositionally biased region" description="Low complexity" evidence="1">
    <location>
        <begin position="547"/>
        <end position="573"/>
    </location>
</feature>
<evidence type="ECO:0008006" key="4">
    <source>
        <dbReference type="Google" id="ProtNLM"/>
    </source>
</evidence>
<comment type="caution">
    <text evidence="2">The sequence shown here is derived from an EMBL/GenBank/DDBJ whole genome shotgun (WGS) entry which is preliminary data.</text>
</comment>
<name>A0ABD6CR36_9EURY</name>